<dbReference type="GO" id="GO:0005524">
    <property type="term" value="F:ATP binding"/>
    <property type="evidence" value="ECO:0007669"/>
    <property type="project" value="UniProtKB-UniRule"/>
</dbReference>
<feature type="domain" description="UvrD-like helicase C-terminal" evidence="14">
    <location>
        <begin position="286"/>
        <end position="559"/>
    </location>
</feature>
<dbReference type="GO" id="GO:0009314">
    <property type="term" value="P:response to radiation"/>
    <property type="evidence" value="ECO:0007669"/>
    <property type="project" value="UniProtKB-ARBA"/>
</dbReference>
<evidence type="ECO:0000256" key="12">
    <source>
        <dbReference type="SAM" id="MobiDB-lite"/>
    </source>
</evidence>
<dbReference type="GO" id="GO:0043138">
    <property type="term" value="F:3'-5' DNA helicase activity"/>
    <property type="evidence" value="ECO:0007669"/>
    <property type="project" value="UniProtKB-EC"/>
</dbReference>
<dbReference type="Pfam" id="PF00580">
    <property type="entry name" value="UvrD-helicase"/>
    <property type="match status" value="1"/>
</dbReference>
<dbReference type="InterPro" id="IPR014016">
    <property type="entry name" value="UvrD-like_ATP-bd"/>
</dbReference>
<evidence type="ECO:0000259" key="14">
    <source>
        <dbReference type="PROSITE" id="PS51217"/>
    </source>
</evidence>
<dbReference type="Gene3D" id="1.10.486.10">
    <property type="entry name" value="PCRA, domain 4"/>
    <property type="match status" value="1"/>
</dbReference>
<keyword evidence="5 10" id="KW-0067">ATP-binding</keyword>
<accession>A0A7X5HU36</accession>
<dbReference type="InterPro" id="IPR005751">
    <property type="entry name" value="ATP-dep_DNA_helicase_PcrA"/>
</dbReference>
<dbReference type="InterPro" id="IPR013986">
    <property type="entry name" value="DExx_box_DNA_helicase_dom_sf"/>
</dbReference>
<reference evidence="15 16" key="1">
    <citation type="submission" date="2020-01" db="EMBL/GenBank/DDBJ databases">
        <title>Anaeroalcalibacter tamaniensis gen. nov., sp. nov., moderately halophilic strictly anaerobic fermenter bacterium from mud volcano of Taman peninsula.</title>
        <authorList>
            <person name="Frolova A."/>
            <person name="Merkel A.Y."/>
            <person name="Slobodkin A.I."/>
        </authorList>
    </citation>
    <scope>NUCLEOTIDE SEQUENCE [LARGE SCALE GENOMIC DNA]</scope>
    <source>
        <strain evidence="15 16">F-3ap</strain>
    </source>
</reference>
<dbReference type="RefSeq" id="WP_162369391.1">
    <property type="nucleotide sequence ID" value="NZ_JAAEEH010000004.1"/>
</dbReference>
<dbReference type="PROSITE" id="PS51217">
    <property type="entry name" value="UVRD_HELICASE_CTER"/>
    <property type="match status" value="1"/>
</dbReference>
<evidence type="ECO:0000313" key="16">
    <source>
        <dbReference type="Proteomes" id="UP000461585"/>
    </source>
</evidence>
<dbReference type="PANTHER" id="PTHR11070:SF2">
    <property type="entry name" value="ATP-DEPENDENT DNA HELICASE SRS2"/>
    <property type="match status" value="1"/>
</dbReference>
<keyword evidence="2 10" id="KW-0547">Nucleotide-binding</keyword>
<evidence type="ECO:0000256" key="11">
    <source>
        <dbReference type="RuleBase" id="RU364053"/>
    </source>
</evidence>
<evidence type="ECO:0000256" key="3">
    <source>
        <dbReference type="ARBA" id="ARBA00022801"/>
    </source>
</evidence>
<dbReference type="Gene3D" id="3.40.50.300">
    <property type="entry name" value="P-loop containing nucleotide triphosphate hydrolases"/>
    <property type="match status" value="2"/>
</dbReference>
<evidence type="ECO:0000256" key="10">
    <source>
        <dbReference type="PROSITE-ProRule" id="PRU00560"/>
    </source>
</evidence>
<dbReference type="Proteomes" id="UP000461585">
    <property type="component" value="Unassembled WGS sequence"/>
</dbReference>
<dbReference type="EC" id="5.6.2.4" evidence="11"/>
<keyword evidence="6 11" id="KW-0238">DNA-binding</keyword>
<evidence type="ECO:0000256" key="7">
    <source>
        <dbReference type="ARBA" id="ARBA00023235"/>
    </source>
</evidence>
<dbReference type="PANTHER" id="PTHR11070">
    <property type="entry name" value="UVRD / RECB / PCRA DNA HELICASE FAMILY MEMBER"/>
    <property type="match status" value="1"/>
</dbReference>
<dbReference type="InterPro" id="IPR014017">
    <property type="entry name" value="DNA_helicase_UvrD-like_C"/>
</dbReference>
<evidence type="ECO:0000256" key="9">
    <source>
        <dbReference type="ARBA" id="ARBA00048988"/>
    </source>
</evidence>
<keyword evidence="16" id="KW-1185">Reference proteome</keyword>
<evidence type="ECO:0000313" key="15">
    <source>
        <dbReference type="EMBL" id="NDL66669.1"/>
    </source>
</evidence>
<feature type="binding site" evidence="10">
    <location>
        <begin position="26"/>
        <end position="33"/>
    </location>
    <ligand>
        <name>ATP</name>
        <dbReference type="ChEBI" id="CHEBI:30616"/>
    </ligand>
</feature>
<organism evidence="15 16">
    <name type="scientific">Anaerotalea alkaliphila</name>
    <dbReference type="NCBI Taxonomy" id="2662126"/>
    <lineage>
        <taxon>Bacteria</taxon>
        <taxon>Bacillati</taxon>
        <taxon>Bacillota</taxon>
        <taxon>Clostridia</taxon>
        <taxon>Eubacteriales</taxon>
        <taxon>Anaerotalea</taxon>
    </lineage>
</organism>
<dbReference type="SUPFAM" id="SSF52540">
    <property type="entry name" value="P-loop containing nucleoside triphosphate hydrolases"/>
    <property type="match status" value="1"/>
</dbReference>
<keyword evidence="3 10" id="KW-0378">Hydrolase</keyword>
<dbReference type="NCBIfam" id="TIGR01073">
    <property type="entry name" value="pcrA"/>
    <property type="match status" value="1"/>
</dbReference>
<dbReference type="Pfam" id="PF13361">
    <property type="entry name" value="UvrD_C"/>
    <property type="match status" value="1"/>
</dbReference>
<keyword evidence="4 10" id="KW-0347">Helicase</keyword>
<comment type="catalytic activity">
    <reaction evidence="9 11">
        <text>ATP + H2O = ADP + phosphate + H(+)</text>
        <dbReference type="Rhea" id="RHEA:13065"/>
        <dbReference type="ChEBI" id="CHEBI:15377"/>
        <dbReference type="ChEBI" id="CHEBI:15378"/>
        <dbReference type="ChEBI" id="CHEBI:30616"/>
        <dbReference type="ChEBI" id="CHEBI:43474"/>
        <dbReference type="ChEBI" id="CHEBI:456216"/>
        <dbReference type="EC" id="5.6.2.4"/>
    </reaction>
</comment>
<dbReference type="GO" id="GO:0000725">
    <property type="term" value="P:recombinational repair"/>
    <property type="evidence" value="ECO:0007669"/>
    <property type="project" value="TreeGrafter"/>
</dbReference>
<dbReference type="EMBL" id="JAAEEH010000004">
    <property type="protein sequence ID" value="NDL66669.1"/>
    <property type="molecule type" value="Genomic_DNA"/>
</dbReference>
<dbReference type="GO" id="GO:0003677">
    <property type="term" value="F:DNA binding"/>
    <property type="evidence" value="ECO:0007669"/>
    <property type="project" value="UniProtKB-KW"/>
</dbReference>
<dbReference type="GO" id="GO:0005829">
    <property type="term" value="C:cytosol"/>
    <property type="evidence" value="ECO:0007669"/>
    <property type="project" value="TreeGrafter"/>
</dbReference>
<comment type="catalytic activity">
    <reaction evidence="8">
        <text>Couples ATP hydrolysis with the unwinding of duplex DNA by translocating in the 3'-5' direction.</text>
        <dbReference type="EC" id="5.6.2.4"/>
    </reaction>
</comment>
<evidence type="ECO:0000256" key="2">
    <source>
        <dbReference type="ARBA" id="ARBA00022741"/>
    </source>
</evidence>
<dbReference type="GO" id="GO:0033202">
    <property type="term" value="C:DNA helicase complex"/>
    <property type="evidence" value="ECO:0007669"/>
    <property type="project" value="TreeGrafter"/>
</dbReference>
<dbReference type="GO" id="GO:0016787">
    <property type="term" value="F:hydrolase activity"/>
    <property type="evidence" value="ECO:0007669"/>
    <property type="project" value="UniProtKB-UniRule"/>
</dbReference>
<gene>
    <name evidence="15" type="primary">pcrA</name>
    <name evidence="15" type="ORF">GXN74_02755</name>
</gene>
<dbReference type="CDD" id="cd17932">
    <property type="entry name" value="DEXQc_UvrD"/>
    <property type="match status" value="1"/>
</dbReference>
<dbReference type="InterPro" id="IPR027417">
    <property type="entry name" value="P-loop_NTPase"/>
</dbReference>
<evidence type="ECO:0000256" key="6">
    <source>
        <dbReference type="ARBA" id="ARBA00023125"/>
    </source>
</evidence>
<dbReference type="FunFam" id="1.10.10.160:FF:000001">
    <property type="entry name" value="ATP-dependent DNA helicase"/>
    <property type="match status" value="1"/>
</dbReference>
<name>A0A7X5HU36_9FIRM</name>
<dbReference type="Pfam" id="PF21196">
    <property type="entry name" value="PcrA_UvrD_tudor"/>
    <property type="match status" value="1"/>
</dbReference>
<keyword evidence="7" id="KW-0413">Isomerase</keyword>
<dbReference type="CDD" id="cd18807">
    <property type="entry name" value="SF1_C_UvrD"/>
    <property type="match status" value="1"/>
</dbReference>
<dbReference type="PROSITE" id="PS51198">
    <property type="entry name" value="UVRD_HELICASE_ATP_BIND"/>
    <property type="match status" value="1"/>
</dbReference>
<proteinExistence type="inferred from homology"/>
<evidence type="ECO:0000256" key="4">
    <source>
        <dbReference type="ARBA" id="ARBA00022806"/>
    </source>
</evidence>
<protein>
    <recommendedName>
        <fullName evidence="11">ATP-dependent DNA helicase</fullName>
        <ecNumber evidence="11">5.6.2.4</ecNumber>
    </recommendedName>
</protein>
<dbReference type="AlphaFoldDB" id="A0A7X5HU36"/>
<feature type="domain" description="UvrD-like helicase ATP-binding" evidence="13">
    <location>
        <begin position="5"/>
        <end position="285"/>
    </location>
</feature>
<dbReference type="FunFam" id="1.10.486.10:FF:000003">
    <property type="entry name" value="ATP-dependent DNA helicase"/>
    <property type="match status" value="1"/>
</dbReference>
<evidence type="ECO:0000256" key="8">
    <source>
        <dbReference type="ARBA" id="ARBA00034617"/>
    </source>
</evidence>
<dbReference type="InterPro" id="IPR000212">
    <property type="entry name" value="DNA_helicase_UvrD/REP"/>
</dbReference>
<feature type="region of interest" description="Disordered" evidence="12">
    <location>
        <begin position="675"/>
        <end position="697"/>
    </location>
</feature>
<sequence length="749" mass="83988">MDKYKGLNEPQRTAVFHVDGPLLLLAGAGSGKTRVLTHRIAYMIEEKGVAPWQIMAITFTNKAAKEMRERVDKLVGAAAADVWVSTFHSSCVRILRRHADRVGYDRSFTIYDADDSKKLVRECMKQLNVDPKYFKESAVLSAISGAKNQYIGPAQYRKDALGDMRKETIGKIYDLYQQRLKSCNVMDFDDLLVKTVELFVMNEDVLAYYQDKFRYIMVDEYQDTNGVQFRLVHLLAKKHRNLCVVGDDDQSIYRFRGADIRNILDFEAVFGNAQVVRLEQNYRSTRKILDAANGVIRNNRQRKPKKLWTDNQDGMDIVYKTLYTEVEEAAFIAEQVAEGVKAGRTYKDHAVLYRTNAQSRAVEDSFVKRNIPYKLVGGVSFYQRKEIKDILAYMVLVDNSADDLSLRRIINVPKRGIGDSTVERIGEYAYERGIGMYEALGRAREIPGIARAASKVEQFHAFMEKCRGIAAQGGLVGLVETILKETGYEEALRLENTPESQDRLGNIGELVSKMAEYETMSEDPSLVGFLEEVALVAAIDTLEGDDNKVVLMTLHSAKGLEFPVVFLGGMEDGLFPGYMSINSGNPEDIEEERRLCYVGITRAMEQLYLLNVKRRLVHGTSQFNMPSRFIREIPQELLAVHETELTPSIEAAPVVGMSPRTTGKYAGSLYGSGRYGAKPSQGDSSKRSIPGPSDRTLEYGEGDLVKHGKFGVGQVQRIEAGGADYQVTVNFPSHGVKKLLSSFAGLKKV</sequence>
<evidence type="ECO:0000259" key="13">
    <source>
        <dbReference type="PROSITE" id="PS51198"/>
    </source>
</evidence>
<evidence type="ECO:0000256" key="5">
    <source>
        <dbReference type="ARBA" id="ARBA00022840"/>
    </source>
</evidence>
<dbReference type="GO" id="GO:0006260">
    <property type="term" value="P:DNA replication"/>
    <property type="evidence" value="ECO:0007669"/>
    <property type="project" value="InterPro"/>
</dbReference>
<dbReference type="Gene3D" id="1.10.10.160">
    <property type="match status" value="1"/>
</dbReference>
<comment type="caution">
    <text evidence="15">The sequence shown here is derived from an EMBL/GenBank/DDBJ whole genome shotgun (WGS) entry which is preliminary data.</text>
</comment>
<evidence type="ECO:0000256" key="1">
    <source>
        <dbReference type="ARBA" id="ARBA00009922"/>
    </source>
</evidence>
<comment type="similarity">
    <text evidence="1 11">Belongs to the helicase family. UvrD subfamily.</text>
</comment>